<reference evidence="7 8" key="1">
    <citation type="submission" date="2017-06" db="EMBL/GenBank/DDBJ databases">
        <title>A platform for efficient transgenesis in Macrostomum lignano, a flatworm model organism for stem cell research.</title>
        <authorList>
            <person name="Berezikov E."/>
        </authorList>
    </citation>
    <scope>NUCLEOTIDE SEQUENCE [LARGE SCALE GENOMIC DNA]</scope>
    <source>
        <strain evidence="7">DV1</strain>
        <tissue evidence="7">Whole organism</tissue>
    </source>
</reference>
<feature type="compositionally biased region" description="Low complexity" evidence="5">
    <location>
        <begin position="112"/>
        <end position="130"/>
    </location>
</feature>
<dbReference type="InterPro" id="IPR004181">
    <property type="entry name" value="Znf_MIZ"/>
</dbReference>
<feature type="region of interest" description="Disordered" evidence="5">
    <location>
        <begin position="488"/>
        <end position="537"/>
    </location>
</feature>
<evidence type="ECO:0000313" key="8">
    <source>
        <dbReference type="Proteomes" id="UP000215902"/>
    </source>
</evidence>
<keyword evidence="8" id="KW-1185">Reference proteome</keyword>
<dbReference type="GO" id="GO:0003712">
    <property type="term" value="F:transcription coregulator activity"/>
    <property type="evidence" value="ECO:0007669"/>
    <property type="project" value="TreeGrafter"/>
</dbReference>
<protein>
    <recommendedName>
        <fullName evidence="6">SP-RING-type domain-containing protein</fullName>
    </recommendedName>
</protein>
<dbReference type="Proteomes" id="UP000215902">
    <property type="component" value="Unassembled WGS sequence"/>
</dbReference>
<dbReference type="PANTHER" id="PTHR10782">
    <property type="entry name" value="ZINC FINGER MIZ DOMAIN-CONTAINING PROTEIN"/>
    <property type="match status" value="1"/>
</dbReference>
<dbReference type="GO" id="GO:0008270">
    <property type="term" value="F:zinc ion binding"/>
    <property type="evidence" value="ECO:0007669"/>
    <property type="project" value="UniProtKB-KW"/>
</dbReference>
<dbReference type="GO" id="GO:0000785">
    <property type="term" value="C:chromatin"/>
    <property type="evidence" value="ECO:0007669"/>
    <property type="project" value="TreeGrafter"/>
</dbReference>
<feature type="compositionally biased region" description="Polar residues" evidence="5">
    <location>
        <begin position="488"/>
        <end position="516"/>
    </location>
</feature>
<feature type="region of interest" description="Disordered" evidence="5">
    <location>
        <begin position="1"/>
        <end position="25"/>
    </location>
</feature>
<evidence type="ECO:0000259" key="6">
    <source>
        <dbReference type="PROSITE" id="PS51044"/>
    </source>
</evidence>
<keyword evidence="2 4" id="KW-0863">Zinc-finger</keyword>
<feature type="region of interest" description="Disordered" evidence="5">
    <location>
        <begin position="440"/>
        <end position="461"/>
    </location>
</feature>
<dbReference type="InterPro" id="IPR013083">
    <property type="entry name" value="Znf_RING/FYVE/PHD"/>
</dbReference>
<evidence type="ECO:0000256" key="1">
    <source>
        <dbReference type="ARBA" id="ARBA00022723"/>
    </source>
</evidence>
<proteinExistence type="predicted"/>
<feature type="domain" description="SP-RING-type" evidence="6">
    <location>
        <begin position="336"/>
        <end position="422"/>
    </location>
</feature>
<dbReference type="AlphaFoldDB" id="A0A267FZX7"/>
<dbReference type="PROSITE" id="PS51044">
    <property type="entry name" value="ZF_SP_RING"/>
    <property type="match status" value="1"/>
</dbReference>
<dbReference type="GO" id="GO:0006357">
    <property type="term" value="P:regulation of transcription by RNA polymerase II"/>
    <property type="evidence" value="ECO:0007669"/>
    <property type="project" value="TreeGrafter"/>
</dbReference>
<dbReference type="Pfam" id="PF02891">
    <property type="entry name" value="zf-MIZ"/>
    <property type="match status" value="1"/>
</dbReference>
<dbReference type="Gene3D" id="3.30.40.10">
    <property type="entry name" value="Zinc/RING finger domain, C3HC4 (zinc finger)"/>
    <property type="match status" value="1"/>
</dbReference>
<gene>
    <name evidence="7" type="ORF">BOX15_Mlig007028g2</name>
</gene>
<dbReference type="EMBL" id="NIVC01000640">
    <property type="protein sequence ID" value="PAA79331.1"/>
    <property type="molecule type" value="Genomic_DNA"/>
</dbReference>
<comment type="caution">
    <text evidence="7">The sequence shown here is derived from an EMBL/GenBank/DDBJ whole genome shotgun (WGS) entry which is preliminary data.</text>
</comment>
<dbReference type="STRING" id="282301.A0A267FZX7"/>
<feature type="compositionally biased region" description="Pro residues" evidence="5">
    <location>
        <begin position="100"/>
        <end position="111"/>
    </location>
</feature>
<keyword evidence="1" id="KW-0479">Metal-binding</keyword>
<dbReference type="OrthoDB" id="27975at2759"/>
<dbReference type="PANTHER" id="PTHR10782:SF4">
    <property type="entry name" value="TONALLI, ISOFORM E"/>
    <property type="match status" value="1"/>
</dbReference>
<organism evidence="7 8">
    <name type="scientific">Macrostomum lignano</name>
    <dbReference type="NCBI Taxonomy" id="282301"/>
    <lineage>
        <taxon>Eukaryota</taxon>
        <taxon>Metazoa</taxon>
        <taxon>Spiralia</taxon>
        <taxon>Lophotrochozoa</taxon>
        <taxon>Platyhelminthes</taxon>
        <taxon>Rhabditophora</taxon>
        <taxon>Macrostomorpha</taxon>
        <taxon>Macrostomida</taxon>
        <taxon>Macrostomidae</taxon>
        <taxon>Macrostomum</taxon>
    </lineage>
</organism>
<sequence length="553" mass="60822">QPAACIGKEGAWAPSPTPPYANQGHPMPSSYYPSVEMAQQQPYPMRGSPYMMGSVHPNAVPAASSAGAAGLSAMPHDASYAHRLAPGGGKMAPQTYMPSRPSPYGRPPMPAQHPMQQQQQQQMYAPGPYYSQQAHSSFPMGVGAPWGQEKQAKSGAAPQHRPHFQQRPAATPPPSQPQLQQQELRLNLPIADGTILQPFRLDHALSVSHYQFDLRPEKYSTLMNRPDLELQLRAQLIDDRSGQCNWPKHLSVSINNQPVVIEKLNQPLNVKALCTTSRRNTLQIAVTACCCSHVFTLQLVHRPSFLSLIQGLWRRRCLPTSSCIEKIRQLFSESQGNNEVACIASMIVSLRCPISSERINLPARGSDCRHLQCFDLQAYLLMNMNRSTWRCPLCDRLAPYVGLEIDEFQFSILEETDSSVDQVIIDSRAHWRPVAAPAQADVLSSKPETQLPPLASSQLPIRSPMPSNLSEPCTPQLPPMTPDFQNISGSFMSSQQPGTPLNACPPTNASCSTTDPASVRTDLDDINPEPLGPEPSSITELLSYLDSAQDLLY</sequence>
<evidence type="ECO:0000313" key="7">
    <source>
        <dbReference type="EMBL" id="PAA79331.1"/>
    </source>
</evidence>
<dbReference type="InterPro" id="IPR057847">
    <property type="entry name" value="ZMIZ1/ZMIZ2_GBD-like"/>
</dbReference>
<keyword evidence="3" id="KW-0862">Zinc</keyword>
<evidence type="ECO:0000256" key="2">
    <source>
        <dbReference type="ARBA" id="ARBA00022771"/>
    </source>
</evidence>
<dbReference type="Pfam" id="PF25527">
    <property type="entry name" value="GBD-like_ZMIZ1_ZMIZ2"/>
    <property type="match status" value="1"/>
</dbReference>
<feature type="non-terminal residue" evidence="7">
    <location>
        <position position="1"/>
    </location>
</feature>
<name>A0A267FZX7_9PLAT</name>
<dbReference type="GO" id="GO:0016925">
    <property type="term" value="P:protein sumoylation"/>
    <property type="evidence" value="ECO:0007669"/>
    <property type="project" value="TreeGrafter"/>
</dbReference>
<feature type="region of interest" description="Disordered" evidence="5">
    <location>
        <begin position="81"/>
        <end position="180"/>
    </location>
</feature>
<dbReference type="GO" id="GO:0061665">
    <property type="term" value="F:SUMO ligase activity"/>
    <property type="evidence" value="ECO:0007669"/>
    <property type="project" value="TreeGrafter"/>
</dbReference>
<evidence type="ECO:0000256" key="5">
    <source>
        <dbReference type="SAM" id="MobiDB-lite"/>
    </source>
</evidence>
<evidence type="ECO:0000256" key="3">
    <source>
        <dbReference type="ARBA" id="ARBA00022833"/>
    </source>
</evidence>
<evidence type="ECO:0000256" key="4">
    <source>
        <dbReference type="PROSITE-ProRule" id="PRU00452"/>
    </source>
</evidence>
<accession>A0A267FZX7</accession>